<dbReference type="PRINTS" id="PR00502">
    <property type="entry name" value="NUDIXFAMILY"/>
</dbReference>
<evidence type="ECO:0000256" key="2">
    <source>
        <dbReference type="ARBA" id="ARBA00022801"/>
    </source>
</evidence>
<comment type="caution">
    <text evidence="5">The sequence shown here is derived from an EMBL/GenBank/DDBJ whole genome shotgun (WGS) entry which is preliminary data.</text>
</comment>
<sequence length="162" mass="18539">MSSKTFHFAFGSYGIIHESEKLLVIKKNGGPYINRYDLPGGSMDEGEPLENTAIREIAEETGLRVTDSHQLGTVSFRFPWKYQKYTWNEHICVFNLIEEYQGEVKATVTQFIGQDSLGAVWIPLSKLSISNSSPLVLKAKEYLLTERFETKDTEYPHWQVLS</sequence>
<dbReference type="AlphaFoldDB" id="A0A202FDP3"/>
<evidence type="ECO:0000256" key="1">
    <source>
        <dbReference type="ARBA" id="ARBA00005582"/>
    </source>
</evidence>
<dbReference type="PANTHER" id="PTHR43736:SF1">
    <property type="entry name" value="DIHYDRONEOPTERIN TRIPHOSPHATE DIPHOSPHATASE"/>
    <property type="match status" value="1"/>
</dbReference>
<dbReference type="SUPFAM" id="SSF55811">
    <property type="entry name" value="Nudix"/>
    <property type="match status" value="1"/>
</dbReference>
<evidence type="ECO:0000256" key="3">
    <source>
        <dbReference type="RuleBase" id="RU003476"/>
    </source>
</evidence>
<reference evidence="5 6" key="1">
    <citation type="submission" date="2017-03" db="EMBL/GenBank/DDBJ databases">
        <title>Genome sequence of Lactobacillus bobalius KACC 16343.</title>
        <authorList>
            <person name="Chun J."/>
        </authorList>
    </citation>
    <scope>NUCLEOTIDE SEQUENCE [LARGE SCALE GENOMIC DNA]</scope>
    <source>
        <strain evidence="5 6">KACC 16343</strain>
    </source>
</reference>
<dbReference type="Proteomes" id="UP000196232">
    <property type="component" value="Unassembled WGS sequence"/>
</dbReference>
<evidence type="ECO:0000259" key="4">
    <source>
        <dbReference type="PROSITE" id="PS51462"/>
    </source>
</evidence>
<dbReference type="InterPro" id="IPR015797">
    <property type="entry name" value="NUDIX_hydrolase-like_dom_sf"/>
</dbReference>
<dbReference type="EMBL" id="MYFM01000002">
    <property type="protein sequence ID" value="OVE98594.1"/>
    <property type="molecule type" value="Genomic_DNA"/>
</dbReference>
<organism evidence="5 6">
    <name type="scientific">Companilactobacillus bobalius</name>
    <dbReference type="NCBI Taxonomy" id="2801451"/>
    <lineage>
        <taxon>Bacteria</taxon>
        <taxon>Bacillati</taxon>
        <taxon>Bacillota</taxon>
        <taxon>Bacilli</taxon>
        <taxon>Lactobacillales</taxon>
        <taxon>Lactobacillaceae</taxon>
        <taxon>Companilactobacillus</taxon>
    </lineage>
</organism>
<dbReference type="Pfam" id="PF00293">
    <property type="entry name" value="NUDIX"/>
    <property type="match status" value="1"/>
</dbReference>
<name>A0A202FDP3_9LACO</name>
<comment type="similarity">
    <text evidence="1 3">Belongs to the Nudix hydrolase family.</text>
</comment>
<gene>
    <name evidence="5" type="primary">mutT</name>
    <name evidence="5" type="ORF">LKACC16343_00750</name>
</gene>
<dbReference type="PROSITE" id="PS00893">
    <property type="entry name" value="NUDIX_BOX"/>
    <property type="match status" value="1"/>
</dbReference>
<dbReference type="PROSITE" id="PS51462">
    <property type="entry name" value="NUDIX"/>
    <property type="match status" value="1"/>
</dbReference>
<dbReference type="RefSeq" id="WP_056954282.1">
    <property type="nucleotide sequence ID" value="NZ_LNUA01000077.1"/>
</dbReference>
<dbReference type="CDD" id="cd04686">
    <property type="entry name" value="NUDIX_Hydrolase"/>
    <property type="match status" value="1"/>
</dbReference>
<keyword evidence="2 3" id="KW-0378">Hydrolase</keyword>
<dbReference type="InterPro" id="IPR000086">
    <property type="entry name" value="NUDIX_hydrolase_dom"/>
</dbReference>
<dbReference type="InterPro" id="IPR020084">
    <property type="entry name" value="NUDIX_hydrolase_CS"/>
</dbReference>
<dbReference type="Gene3D" id="3.90.79.10">
    <property type="entry name" value="Nucleoside Triphosphate Pyrophosphohydrolase"/>
    <property type="match status" value="1"/>
</dbReference>
<dbReference type="GO" id="GO:0035539">
    <property type="term" value="F:8-oxo-7,8-dihydrodeoxyguanosine triphosphate pyrophosphatase activity"/>
    <property type="evidence" value="ECO:0007669"/>
    <property type="project" value="UniProtKB-EC"/>
</dbReference>
<proteinExistence type="inferred from homology"/>
<dbReference type="InterPro" id="IPR020476">
    <property type="entry name" value="Nudix_hydrolase"/>
</dbReference>
<evidence type="ECO:0000313" key="6">
    <source>
        <dbReference type="Proteomes" id="UP000196232"/>
    </source>
</evidence>
<protein>
    <submittedName>
        <fullName evidence="5">8-oxo-dGTP diphosphatase</fullName>
        <ecNumber evidence="5">3.6.1.55</ecNumber>
    </submittedName>
</protein>
<accession>A0A202FDP3</accession>
<evidence type="ECO:0000313" key="5">
    <source>
        <dbReference type="EMBL" id="OVE98594.1"/>
    </source>
</evidence>
<dbReference type="PANTHER" id="PTHR43736">
    <property type="entry name" value="ADP-RIBOSE PYROPHOSPHATASE"/>
    <property type="match status" value="1"/>
</dbReference>
<dbReference type="EC" id="3.6.1.55" evidence="5"/>
<feature type="domain" description="Nudix hydrolase" evidence="4">
    <location>
        <begin position="5"/>
        <end position="150"/>
    </location>
</feature>